<dbReference type="Proteomes" id="UP000659698">
    <property type="component" value="Unassembled WGS sequence"/>
</dbReference>
<name>A0ABR6VZL4_9BACT</name>
<protein>
    <recommendedName>
        <fullName evidence="4">DUF4968 domain-containing protein</fullName>
    </recommendedName>
</protein>
<comment type="caution">
    <text evidence="2">The sequence shown here is derived from an EMBL/GenBank/DDBJ whole genome shotgun (WGS) entry which is preliminary data.</text>
</comment>
<evidence type="ECO:0000313" key="3">
    <source>
        <dbReference type="Proteomes" id="UP000659698"/>
    </source>
</evidence>
<sequence length="130" mass="14339">MPAKNRNAFLVIGFLIFLAIGANAQSKATAYLTEEGNLSFKISKPTFQIILSPKGKITNYVINADGDIDFDLEGRLKKMGTIDISYDFNGRINRIGTEQISYDFDNRVTQIGTTKISYSFITGKVSNISG</sequence>
<evidence type="ECO:0000313" key="2">
    <source>
        <dbReference type="EMBL" id="MBC3542016.1"/>
    </source>
</evidence>
<evidence type="ECO:0000256" key="1">
    <source>
        <dbReference type="SAM" id="SignalP"/>
    </source>
</evidence>
<keyword evidence="3" id="KW-1185">Reference proteome</keyword>
<feature type="signal peptide" evidence="1">
    <location>
        <begin position="1"/>
        <end position="24"/>
    </location>
</feature>
<proteinExistence type="predicted"/>
<dbReference type="EMBL" id="JACOAF010000044">
    <property type="protein sequence ID" value="MBC3542016.1"/>
    <property type="molecule type" value="Genomic_DNA"/>
</dbReference>
<feature type="chain" id="PRO_5046193455" description="DUF4968 domain-containing protein" evidence="1">
    <location>
        <begin position="25"/>
        <end position="130"/>
    </location>
</feature>
<evidence type="ECO:0008006" key="4">
    <source>
        <dbReference type="Google" id="ProtNLM"/>
    </source>
</evidence>
<dbReference type="RefSeq" id="WP_186641476.1">
    <property type="nucleotide sequence ID" value="NZ_JACOAF010000044.1"/>
</dbReference>
<organism evidence="2 3">
    <name type="scientific">Rufibacter sediminis</name>
    <dbReference type="NCBI Taxonomy" id="2762756"/>
    <lineage>
        <taxon>Bacteria</taxon>
        <taxon>Pseudomonadati</taxon>
        <taxon>Bacteroidota</taxon>
        <taxon>Cytophagia</taxon>
        <taxon>Cytophagales</taxon>
        <taxon>Hymenobacteraceae</taxon>
        <taxon>Rufibacter</taxon>
    </lineage>
</organism>
<keyword evidence="1" id="KW-0732">Signal</keyword>
<reference evidence="2 3" key="1">
    <citation type="journal article" date="2019" name="Int. J. Syst. Evol. Microbiol.">
        <title>Rufibacter sediminis sp. nov., isolated from freshwater lake sediment.</title>
        <authorList>
            <person name="Qu J.H."/>
            <person name="Zhang L.J."/>
            <person name="Fu Y.H."/>
            <person name="Li H.F."/>
        </authorList>
    </citation>
    <scope>NUCLEOTIDE SEQUENCE [LARGE SCALE GENOMIC DNA]</scope>
    <source>
        <strain evidence="2 3">H-1</strain>
    </source>
</reference>
<accession>A0ABR6VZL4</accession>
<gene>
    <name evidence="2" type="ORF">H7U12_20165</name>
</gene>